<dbReference type="Pfam" id="PF13561">
    <property type="entry name" value="adh_short_C2"/>
    <property type="match status" value="1"/>
</dbReference>
<keyword evidence="3 9" id="KW-0444">Lipid biosynthesis</keyword>
<evidence type="ECO:0000256" key="5">
    <source>
        <dbReference type="ARBA" id="ARBA00023002"/>
    </source>
</evidence>
<evidence type="ECO:0000256" key="8">
    <source>
        <dbReference type="ARBA" id="ARBA00023160"/>
    </source>
</evidence>
<protein>
    <recommendedName>
        <fullName evidence="9">Enoyl-[acyl-carrier-protein] reductase [NADH]</fullName>
        <ecNumber evidence="9">1.3.1.9</ecNumber>
    </recommendedName>
</protein>
<feature type="active site" description="Proton acceptor" evidence="10">
    <location>
        <position position="157"/>
    </location>
</feature>
<evidence type="ECO:0000313" key="15">
    <source>
        <dbReference type="Proteomes" id="UP000255193"/>
    </source>
</evidence>
<feature type="binding site" evidence="12">
    <location>
        <begin position="63"/>
        <end position="64"/>
    </location>
    <ligand>
        <name>NAD(+)</name>
        <dbReference type="ChEBI" id="CHEBI:57540"/>
    </ligand>
</feature>
<feature type="site" description="Involved in acyl-ACP binding" evidence="13">
    <location>
        <position position="202"/>
    </location>
</feature>
<dbReference type="Proteomes" id="UP000255193">
    <property type="component" value="Unassembled WGS sequence"/>
</dbReference>
<accession>A0A378Q3C5</accession>
<evidence type="ECO:0000256" key="3">
    <source>
        <dbReference type="ARBA" id="ARBA00022516"/>
    </source>
</evidence>
<gene>
    <name evidence="14" type="primary">fabI</name>
    <name evidence="14" type="ORF">NCTC11091_00800</name>
</gene>
<evidence type="ECO:0000256" key="4">
    <source>
        <dbReference type="ARBA" id="ARBA00022832"/>
    </source>
</evidence>
<dbReference type="EMBL" id="UGQA01000001">
    <property type="protein sequence ID" value="STY95016.1"/>
    <property type="molecule type" value="Genomic_DNA"/>
</dbReference>
<dbReference type="RefSeq" id="WP_067056464.1">
    <property type="nucleotide sequence ID" value="NZ_MXAO01000048.1"/>
</dbReference>
<dbReference type="PANTHER" id="PTHR43159:SF2">
    <property type="entry name" value="ENOYL-[ACYL-CARRIER-PROTEIN] REDUCTASE [NADH], CHLOROPLASTIC"/>
    <property type="match status" value="1"/>
</dbReference>
<keyword evidence="6 9" id="KW-0520">NAD</keyword>
<evidence type="ECO:0000256" key="6">
    <source>
        <dbReference type="ARBA" id="ARBA00023027"/>
    </source>
</evidence>
<feature type="site" description="Involved in acyl-ACP binding" evidence="13">
    <location>
        <position position="206"/>
    </location>
</feature>
<feature type="binding site" evidence="12">
    <location>
        <position position="12"/>
    </location>
    <ligand>
        <name>NAD(+)</name>
        <dbReference type="ChEBI" id="CHEBI:57540"/>
    </ligand>
</feature>
<dbReference type="FunFam" id="3.40.50.720:FF:000054">
    <property type="entry name" value="Enoyl-[acyl-carrier-protein] reductase [NADH]"/>
    <property type="match status" value="1"/>
</dbReference>
<dbReference type="GO" id="GO:0004318">
    <property type="term" value="F:enoyl-[acyl-carrier-protein] reductase (NADH) activity"/>
    <property type="evidence" value="ECO:0007669"/>
    <property type="project" value="UniProtKB-EC"/>
</dbReference>
<dbReference type="UniPathway" id="UPA00094"/>
<evidence type="ECO:0000313" key="14">
    <source>
        <dbReference type="EMBL" id="STY95016.1"/>
    </source>
</evidence>
<evidence type="ECO:0000256" key="7">
    <source>
        <dbReference type="ARBA" id="ARBA00023098"/>
    </source>
</evidence>
<dbReference type="Gene3D" id="1.10.8.400">
    <property type="entry name" value="Enoyl acyl carrier protein reductase"/>
    <property type="match status" value="1"/>
</dbReference>
<dbReference type="PIRSF" id="PIRSF000094">
    <property type="entry name" value="Enoyl-ACP_rdct"/>
    <property type="match status" value="1"/>
</dbReference>
<feature type="binding site" evidence="12">
    <location>
        <begin position="18"/>
        <end position="19"/>
    </location>
    <ligand>
        <name>NAD(+)</name>
        <dbReference type="ChEBI" id="CHEBI:57540"/>
    </ligand>
</feature>
<feature type="binding site" evidence="11">
    <location>
        <position position="95"/>
    </location>
    <ligand>
        <name>substrate</name>
    </ligand>
</feature>
<dbReference type="InterPro" id="IPR014358">
    <property type="entry name" value="Enoyl-ACP_Rdtase_NADH"/>
</dbReference>
<dbReference type="PRINTS" id="PR00081">
    <property type="entry name" value="GDHRDH"/>
</dbReference>
<dbReference type="SUPFAM" id="SSF51735">
    <property type="entry name" value="NAD(P)-binding Rossmann-fold domains"/>
    <property type="match status" value="1"/>
</dbReference>
<evidence type="ECO:0000256" key="9">
    <source>
        <dbReference type="PIRNR" id="PIRNR000094"/>
    </source>
</evidence>
<reference evidence="14 15" key="1">
    <citation type="submission" date="2018-06" db="EMBL/GenBank/DDBJ databases">
        <authorList>
            <consortium name="Pathogen Informatics"/>
            <person name="Doyle S."/>
        </authorList>
    </citation>
    <scope>NUCLEOTIDE SEQUENCE [LARGE SCALE GENOMIC DNA]</scope>
    <source>
        <strain evidence="14 15">NCTC11091</strain>
    </source>
</reference>
<evidence type="ECO:0000256" key="11">
    <source>
        <dbReference type="PIRSR" id="PIRSR000094-2"/>
    </source>
</evidence>
<comment type="similarity">
    <text evidence="2 9">Belongs to the short-chain dehydrogenases/reductases (SDR) family. FabI subfamily.</text>
</comment>
<sequence>MLLQGKRFVVTGIASKLSIAWGIAEALHREGAALILTYPNDKIKKRVEMAAQAFGAERVLACDVSSDAQIAECFAQVAAHWSDGIDGVVHAIGFAPAEQLDGDFADVTTRDGFAIAHDISSYSLIALAKASRELLAKRQGSLLTLTYLGSTQVLPNYNVMGLAKASLEASVRYLASAMGAQGIRVNAISAGPIRTLAASGIKSFRKMLDANAKIAPLQRNVSIEEVGNAAVFLLSPWASGITGEILFVDGGFHTVALSESLLLADDSPADSTGSSASF</sequence>
<feature type="binding site" evidence="12">
    <location>
        <begin position="193"/>
        <end position="197"/>
    </location>
    <ligand>
        <name>NAD(+)</name>
        <dbReference type="ChEBI" id="CHEBI:57540"/>
    </ligand>
</feature>
<evidence type="ECO:0000256" key="1">
    <source>
        <dbReference type="ARBA" id="ARBA00005194"/>
    </source>
</evidence>
<keyword evidence="7" id="KW-0443">Lipid metabolism</keyword>
<keyword evidence="8 9" id="KW-0275">Fatty acid biosynthesis</keyword>
<evidence type="ECO:0000256" key="12">
    <source>
        <dbReference type="PIRSR" id="PIRSR000094-3"/>
    </source>
</evidence>
<feature type="site" description="Involved in acyl-ACP binding" evidence="13">
    <location>
        <position position="205"/>
    </location>
</feature>
<evidence type="ECO:0000256" key="13">
    <source>
        <dbReference type="PIRSR" id="PIRSR000094-4"/>
    </source>
</evidence>
<dbReference type="InterPro" id="IPR002347">
    <property type="entry name" value="SDR_fam"/>
</dbReference>
<feature type="binding site" evidence="12">
    <location>
        <position position="164"/>
    </location>
    <ligand>
        <name>NAD(+)</name>
        <dbReference type="ChEBI" id="CHEBI:57540"/>
    </ligand>
</feature>
<evidence type="ECO:0000256" key="2">
    <source>
        <dbReference type="ARBA" id="ARBA00009233"/>
    </source>
</evidence>
<dbReference type="CDD" id="cd05372">
    <property type="entry name" value="ENR_SDR"/>
    <property type="match status" value="1"/>
</dbReference>
<organism evidence="14 15">
    <name type="scientific">Faucicola atlantae</name>
    <dbReference type="NCBI Taxonomy" id="34059"/>
    <lineage>
        <taxon>Bacteria</taxon>
        <taxon>Pseudomonadati</taxon>
        <taxon>Pseudomonadota</taxon>
        <taxon>Gammaproteobacteria</taxon>
        <taxon>Moraxellales</taxon>
        <taxon>Moraxellaceae</taxon>
        <taxon>Faucicola</taxon>
    </lineage>
</organism>
<feature type="binding site" evidence="12">
    <location>
        <position position="92"/>
    </location>
    <ligand>
        <name>NAD(+)</name>
        <dbReference type="ChEBI" id="CHEBI:57540"/>
    </ligand>
</feature>
<name>A0A378Q3C5_9GAMM</name>
<feature type="active site" description="Proton acceptor" evidence="10">
    <location>
        <position position="147"/>
    </location>
</feature>
<dbReference type="PANTHER" id="PTHR43159">
    <property type="entry name" value="ENOYL-[ACYL-CARRIER-PROTEIN] REDUCTASE"/>
    <property type="match status" value="1"/>
</dbReference>
<keyword evidence="4" id="KW-0276">Fatty acid metabolism</keyword>
<dbReference type="AlphaFoldDB" id="A0A378Q3C5"/>
<dbReference type="InterPro" id="IPR036291">
    <property type="entry name" value="NAD(P)-bd_dom_sf"/>
</dbReference>
<comment type="pathway">
    <text evidence="1">Lipid metabolism; fatty acid biosynthesis.</text>
</comment>
<dbReference type="Gene3D" id="3.40.50.720">
    <property type="entry name" value="NAD(P)-binding Rossmann-like Domain"/>
    <property type="match status" value="1"/>
</dbReference>
<proteinExistence type="inferred from homology"/>
<comment type="catalytic activity">
    <reaction evidence="9">
        <text>a 2,3-saturated acyl-[ACP] + NAD(+) = a (2E)-enoyl-[ACP] + NADH + H(+)</text>
        <dbReference type="Rhea" id="RHEA:10240"/>
        <dbReference type="Rhea" id="RHEA-COMP:9925"/>
        <dbReference type="Rhea" id="RHEA-COMP:9926"/>
        <dbReference type="ChEBI" id="CHEBI:15378"/>
        <dbReference type="ChEBI" id="CHEBI:57540"/>
        <dbReference type="ChEBI" id="CHEBI:57945"/>
        <dbReference type="ChEBI" id="CHEBI:78784"/>
        <dbReference type="ChEBI" id="CHEBI:78785"/>
        <dbReference type="EC" id="1.3.1.9"/>
    </reaction>
</comment>
<keyword evidence="5 9" id="KW-0560">Oxidoreductase</keyword>
<dbReference type="FunFam" id="1.10.8.400:FF:000001">
    <property type="entry name" value="Enoyl-[acyl-carrier-protein] reductase [NADH]"/>
    <property type="match status" value="1"/>
</dbReference>
<dbReference type="EC" id="1.3.1.9" evidence="9"/>
<dbReference type="GO" id="GO:0006633">
    <property type="term" value="P:fatty acid biosynthetic process"/>
    <property type="evidence" value="ECO:0007669"/>
    <property type="project" value="UniProtKB-UniPathway"/>
</dbReference>
<evidence type="ECO:0000256" key="10">
    <source>
        <dbReference type="PIRSR" id="PIRSR000094-1"/>
    </source>
</evidence>